<dbReference type="GO" id="GO:0007005">
    <property type="term" value="P:mitochondrion organization"/>
    <property type="evidence" value="ECO:0000266"/>
    <property type="project" value="RGD"/>
</dbReference>
<dbReference type="InterPro" id="IPR010754">
    <property type="entry name" value="OPA3-like"/>
</dbReference>
<dbReference type="OMA" id="VLINEYY"/>
<evidence type="ECO:0007829" key="8">
    <source>
        <dbReference type="PeptideAtlas" id="A0A8I6AQB7"/>
    </source>
</evidence>
<evidence type="ECO:0000256" key="4">
    <source>
        <dbReference type="SAM" id="MobiDB-lite"/>
    </source>
</evidence>
<evidence type="ECO:0000256" key="3">
    <source>
        <dbReference type="ARBA" id="ARBA00023054"/>
    </source>
</evidence>
<evidence type="ECO:0000313" key="5">
    <source>
        <dbReference type="Ensembl" id="ENSRNOP00000095404.1"/>
    </source>
</evidence>
<evidence type="ECO:0000313" key="6">
    <source>
        <dbReference type="Proteomes" id="UP000002494"/>
    </source>
</evidence>
<comment type="function">
    <text evidence="1">May play some role in mitochondrial processes.</text>
</comment>
<dbReference type="GO" id="GO:0040008">
    <property type="term" value="P:regulation of growth"/>
    <property type="evidence" value="ECO:0000266"/>
    <property type="project" value="RGD"/>
</dbReference>
<dbReference type="GO" id="GO:0060348">
    <property type="term" value="P:bone development"/>
    <property type="evidence" value="ECO:0000266"/>
    <property type="project" value="RGD"/>
</dbReference>
<dbReference type="PANTHER" id="PTHR12499">
    <property type="entry name" value="OPTIC ATROPHY 3 PROTEIN OPA3"/>
    <property type="match status" value="1"/>
</dbReference>
<feature type="region of interest" description="Disordered" evidence="4">
    <location>
        <begin position="197"/>
        <end position="230"/>
    </location>
</feature>
<reference evidence="5" key="1">
    <citation type="submission" date="2024-01" db="EMBL/GenBank/DDBJ databases">
        <title>GRCr8: a new rat reference genome assembly contstructed from accurate long reads and long range scaffolding.</title>
        <authorList>
            <person name="Doris P.A."/>
            <person name="Kalbfleisch T."/>
            <person name="Li K."/>
            <person name="Howe K."/>
            <person name="Wood J."/>
        </authorList>
    </citation>
    <scope>NUCLEOTIDE SEQUENCE [LARGE SCALE GENOMIC DNA]</scope>
    <source>
        <strain evidence="5">Brown Norway</strain>
    </source>
</reference>
<proteinExistence type="evidence at protein level"/>
<dbReference type="GO" id="GO:0050905">
    <property type="term" value="P:neuromuscular process"/>
    <property type="evidence" value="ECO:0000266"/>
    <property type="project" value="RGD"/>
</dbReference>
<dbReference type="Proteomes" id="UP000002494">
    <property type="component" value="Chromosome 1"/>
</dbReference>
<evidence type="ECO:0000313" key="7">
    <source>
        <dbReference type="RGD" id="1309147"/>
    </source>
</evidence>
<dbReference type="GO" id="GO:0007601">
    <property type="term" value="P:visual perception"/>
    <property type="evidence" value="ECO:0000266"/>
    <property type="project" value="RGD"/>
</dbReference>
<evidence type="ECO:0000256" key="1">
    <source>
        <dbReference type="ARBA" id="ARBA00003027"/>
    </source>
</evidence>
<accession>A0A8I6AQB7</accession>
<keyword evidence="3" id="KW-0175">Coiled coil</keyword>
<keyword evidence="6" id="KW-1185">Reference proteome</keyword>
<keyword evidence="8" id="KW-1267">Proteomics identification</keyword>
<dbReference type="GeneTree" id="ENSGT00390000009795"/>
<feature type="compositionally biased region" description="Basic and acidic residues" evidence="4">
    <location>
        <begin position="197"/>
        <end position="208"/>
    </location>
</feature>
<organism evidence="5 6">
    <name type="scientific">Rattus norvegicus</name>
    <name type="common">Rat</name>
    <dbReference type="NCBI Taxonomy" id="10116"/>
    <lineage>
        <taxon>Eukaryota</taxon>
        <taxon>Metazoa</taxon>
        <taxon>Chordata</taxon>
        <taxon>Craniata</taxon>
        <taxon>Vertebrata</taxon>
        <taxon>Euteleostomi</taxon>
        <taxon>Mammalia</taxon>
        <taxon>Eutheria</taxon>
        <taxon>Euarchontoglires</taxon>
        <taxon>Glires</taxon>
        <taxon>Rodentia</taxon>
        <taxon>Myomorpha</taxon>
        <taxon>Muroidea</taxon>
        <taxon>Muridae</taxon>
        <taxon>Murinae</taxon>
        <taxon>Rattus</taxon>
    </lineage>
</organism>
<dbReference type="AGR" id="RGD:1309147"/>
<dbReference type="GO" id="GO:0019216">
    <property type="term" value="P:regulation of lipid metabolic process"/>
    <property type="evidence" value="ECO:0000266"/>
    <property type="project" value="RGD"/>
</dbReference>
<dbReference type="GO" id="GO:0045444">
    <property type="term" value="P:fat cell differentiation"/>
    <property type="evidence" value="ECO:0000266"/>
    <property type="project" value="RGD"/>
</dbReference>
<protein>
    <submittedName>
        <fullName evidence="5">Outer mitochondrial membrane lipid metabolism regulator OPA3</fullName>
    </submittedName>
</protein>
<dbReference type="PANTHER" id="PTHR12499:SF0">
    <property type="entry name" value="OPTIC ATROPHY 3 PROTEIN"/>
    <property type="match status" value="1"/>
</dbReference>
<feature type="compositionally biased region" description="Polar residues" evidence="4">
    <location>
        <begin position="215"/>
        <end position="230"/>
    </location>
</feature>
<dbReference type="RGD" id="1309147">
    <property type="gene designation" value="Opa3"/>
</dbReference>
<dbReference type="Ensembl" id="ENSRNOT00000096607.2">
    <property type="protein sequence ID" value="ENSRNOP00000095404.1"/>
    <property type="gene ID" value="ENSRNOG00000064373.2"/>
</dbReference>
<reference evidence="5" key="2">
    <citation type="submission" date="2025-08" db="UniProtKB">
        <authorList>
            <consortium name="Ensembl"/>
        </authorList>
    </citation>
    <scope>IDENTIFICATION</scope>
    <source>
        <strain evidence="5">Brown Norway</strain>
    </source>
</reference>
<reference evidence="5" key="3">
    <citation type="submission" date="2025-09" db="UniProtKB">
        <authorList>
            <consortium name="Ensembl"/>
        </authorList>
    </citation>
    <scope>IDENTIFICATION</scope>
    <source>
        <strain evidence="5">Brown Norway</strain>
    </source>
</reference>
<dbReference type="GO" id="GO:0005739">
    <property type="term" value="C:mitochondrion"/>
    <property type="evidence" value="ECO:0000266"/>
    <property type="project" value="RGD"/>
</dbReference>
<dbReference type="Pfam" id="PF07047">
    <property type="entry name" value="OPA3"/>
    <property type="match status" value="1"/>
</dbReference>
<sequence length="230" mass="26304">MVVGAFPMAKLFYLGIRQVSKPLANRIKDAARRSEFFKTYICLPPAQLYHWLEMRTKMRIMGFHAEAIKPLNEEAAAELGANLLGEAIIFATAGCCLLLEFWRQKTSKRRKEVARTATVMSLREDLDHLEDVLDEVQVQVQEALPRSTLGELRAELHTELRTELRAELQAKLRTELRAELQAELQAQLQEFRTQVCEDHYEPELRPEPECPETPQSKASSTLPHHTSSLP</sequence>
<evidence type="ECO:0000256" key="2">
    <source>
        <dbReference type="ARBA" id="ARBA00007584"/>
    </source>
</evidence>
<gene>
    <name evidence="5 7" type="primary">Opa3</name>
</gene>
<comment type="similarity">
    <text evidence="2">Belongs to the OPA3 family.</text>
</comment>
<dbReference type="AlphaFoldDB" id="A0A8I6AQB7"/>
<name>A0A8I6AQB7_RAT</name>